<dbReference type="Gene3D" id="1.10.443.10">
    <property type="entry name" value="Intergrase catalytic core"/>
    <property type="match status" value="1"/>
</dbReference>
<evidence type="ECO:0000259" key="6">
    <source>
        <dbReference type="PROSITE" id="PS51900"/>
    </source>
</evidence>
<dbReference type="InterPro" id="IPR002104">
    <property type="entry name" value="Integrase_catalytic"/>
</dbReference>
<dbReference type="PANTHER" id="PTHR34605:SF4">
    <property type="entry name" value="DNA ADENINE METHYLTRANSFERASE"/>
    <property type="match status" value="1"/>
</dbReference>
<evidence type="ECO:0000256" key="1">
    <source>
        <dbReference type="ARBA" id="ARBA00022908"/>
    </source>
</evidence>
<organism evidence="7 8">
    <name type="scientific">Acetobacter conturbans</name>
    <dbReference type="NCBI Taxonomy" id="1737472"/>
    <lineage>
        <taxon>Bacteria</taxon>
        <taxon>Pseudomonadati</taxon>
        <taxon>Pseudomonadota</taxon>
        <taxon>Alphaproteobacteria</taxon>
        <taxon>Acetobacterales</taxon>
        <taxon>Acetobacteraceae</taxon>
        <taxon>Acetobacter</taxon>
    </lineage>
</organism>
<dbReference type="RefSeq" id="WP_173571167.1">
    <property type="nucleotide sequence ID" value="NZ_WOSY01000020.1"/>
</dbReference>
<dbReference type="SUPFAM" id="SSF47823">
    <property type="entry name" value="lambda integrase-like, N-terminal domain"/>
    <property type="match status" value="1"/>
</dbReference>
<dbReference type="Proteomes" id="UP000631653">
    <property type="component" value="Unassembled WGS sequence"/>
</dbReference>
<proteinExistence type="predicted"/>
<dbReference type="PROSITE" id="PS51898">
    <property type="entry name" value="TYR_RECOMBINASE"/>
    <property type="match status" value="1"/>
</dbReference>
<evidence type="ECO:0000256" key="2">
    <source>
        <dbReference type="ARBA" id="ARBA00023125"/>
    </source>
</evidence>
<gene>
    <name evidence="7" type="ORF">GOB81_14765</name>
</gene>
<evidence type="ECO:0000313" key="7">
    <source>
        <dbReference type="EMBL" id="NHN89867.1"/>
    </source>
</evidence>
<feature type="domain" description="Core-binding (CB)" evidence="6">
    <location>
        <begin position="31"/>
        <end position="114"/>
    </location>
</feature>
<sequence length="345" mass="37497">MAPASLSRPRDSFAFETAGLLASHPPASISPRIVETLKRYATHARGAFSEQTIRAIRSDTRIFFDWCGVSNITPLPATPEAVAGFVDAMAAEGKAPATIRRYIASIGHLHIAADLETPTHKQIVRLALSRHARQRGTEQAQALGATRRYIDLILHIPGSSLLMARDKALIATAYDTMARRSELVAIRKSDLQFNADGDAVIRIRRSKTDQEGEGTFRYVAPDTAALLKEWIARAGLGDGTGDAPLFRSVRKGGRQIGEGLSPYDVTRIIKRLAQQAGFAPDITARLSSHSPRIGATQDMEAYDISMAGIMLAAGWKSPTMVARYTRQQAAARSGAARLAQRQNRV</sequence>
<dbReference type="Gene3D" id="1.10.150.130">
    <property type="match status" value="1"/>
</dbReference>
<keyword evidence="8" id="KW-1185">Reference proteome</keyword>
<feature type="domain" description="Tyr recombinase" evidence="5">
    <location>
        <begin position="138"/>
        <end position="338"/>
    </location>
</feature>
<comment type="caution">
    <text evidence="7">The sequence shown here is derived from an EMBL/GenBank/DDBJ whole genome shotgun (WGS) entry which is preliminary data.</text>
</comment>
<accession>A0ABX0K2A2</accession>
<dbReference type="InterPro" id="IPR010998">
    <property type="entry name" value="Integrase_recombinase_N"/>
</dbReference>
<dbReference type="Pfam" id="PF00589">
    <property type="entry name" value="Phage_integrase"/>
    <property type="match status" value="1"/>
</dbReference>
<dbReference type="InterPro" id="IPR044068">
    <property type="entry name" value="CB"/>
</dbReference>
<reference evidence="7 8" key="1">
    <citation type="journal article" date="2020" name="Int. J. Syst. Evol. Microbiol.">
        <title>Novel acetic acid bacteria from cider fermentations: Acetobacter conturbans sp. nov. and Acetobacter fallax sp. nov.</title>
        <authorList>
            <person name="Sombolestani A.S."/>
            <person name="Cleenwerck I."/>
            <person name="Cnockaert M."/>
            <person name="Borremans W."/>
            <person name="Wieme A.D."/>
            <person name="De Vuyst L."/>
            <person name="Vandamme P."/>
        </authorList>
    </citation>
    <scope>NUCLEOTIDE SEQUENCE [LARGE SCALE GENOMIC DNA]</scope>
    <source>
        <strain evidence="7 8">LMG 1627</strain>
    </source>
</reference>
<keyword evidence="1" id="KW-0229">DNA integration</keyword>
<dbReference type="EMBL" id="WOSY01000020">
    <property type="protein sequence ID" value="NHN89867.1"/>
    <property type="molecule type" value="Genomic_DNA"/>
</dbReference>
<dbReference type="InterPro" id="IPR052925">
    <property type="entry name" value="Phage_Integrase-like_Recomb"/>
</dbReference>
<dbReference type="InterPro" id="IPR011010">
    <property type="entry name" value="DNA_brk_join_enz"/>
</dbReference>
<dbReference type="InterPro" id="IPR013762">
    <property type="entry name" value="Integrase-like_cat_sf"/>
</dbReference>
<evidence type="ECO:0000313" key="8">
    <source>
        <dbReference type="Proteomes" id="UP000631653"/>
    </source>
</evidence>
<name>A0ABX0K2A2_9PROT</name>
<evidence type="ECO:0000256" key="3">
    <source>
        <dbReference type="ARBA" id="ARBA00023172"/>
    </source>
</evidence>
<dbReference type="PROSITE" id="PS51900">
    <property type="entry name" value="CB"/>
    <property type="match status" value="1"/>
</dbReference>
<dbReference type="PANTHER" id="PTHR34605">
    <property type="entry name" value="PHAGE_INTEGRASE DOMAIN-CONTAINING PROTEIN"/>
    <property type="match status" value="1"/>
</dbReference>
<keyword evidence="3" id="KW-0233">DNA recombination</keyword>
<evidence type="ECO:0000259" key="5">
    <source>
        <dbReference type="PROSITE" id="PS51898"/>
    </source>
</evidence>
<evidence type="ECO:0000256" key="4">
    <source>
        <dbReference type="PROSITE-ProRule" id="PRU01248"/>
    </source>
</evidence>
<keyword evidence="2 4" id="KW-0238">DNA-binding</keyword>
<dbReference type="SUPFAM" id="SSF56349">
    <property type="entry name" value="DNA breaking-rejoining enzymes"/>
    <property type="match status" value="1"/>
</dbReference>
<protein>
    <submittedName>
        <fullName evidence="7">Tyrosine-type recombinase/integrase</fullName>
    </submittedName>
</protein>